<comment type="caution">
    <text evidence="3">The sequence shown here is derived from an EMBL/GenBank/DDBJ whole genome shotgun (WGS) entry which is preliminary data.</text>
</comment>
<dbReference type="InterPro" id="IPR018392">
    <property type="entry name" value="LysM"/>
</dbReference>
<dbReference type="PROSITE" id="PS51782">
    <property type="entry name" value="LYSM"/>
    <property type="match status" value="1"/>
</dbReference>
<dbReference type="Pfam" id="PF01476">
    <property type="entry name" value="LysM"/>
    <property type="match status" value="1"/>
</dbReference>
<keyword evidence="1" id="KW-0812">Transmembrane</keyword>
<name>A0ABX2IZK9_9RHOB</name>
<dbReference type="InterPro" id="IPR052196">
    <property type="entry name" value="Bact_Kbp"/>
</dbReference>
<keyword evidence="1" id="KW-1133">Transmembrane helix</keyword>
<dbReference type="Gene3D" id="3.10.350.10">
    <property type="entry name" value="LysM domain"/>
    <property type="match status" value="1"/>
</dbReference>
<dbReference type="EMBL" id="JABUFE010000008">
    <property type="protein sequence ID" value="NSX55808.1"/>
    <property type="molecule type" value="Genomic_DNA"/>
</dbReference>
<dbReference type="RefSeq" id="WP_174138963.1">
    <property type="nucleotide sequence ID" value="NZ_JABUFE010000008.1"/>
</dbReference>
<proteinExistence type="predicted"/>
<accession>A0ABX2IZK9</accession>
<sequence>MFLNGKPYIVKRGDTLWSIAKNHFGSGYQWRNIFVFNNGPIAQSHGAVCINDPDILRPGDCIMLPPRSPLTTITSNSTGQDDCEPKSLKQYHLENPNPKKDDKLVSYSFNVADLPVQTFYAPGLTITFKLTGTIVLSLFSKGELSYAHKDGYSYKHKKDISAALMELTGVASVNYDPKTEQVTFKIGIAKYLPDGIFFRSLYSGLKVTKEAISAELVAEFPDYNGKIRDIFFATAGLKATLEAKVDPNYKPIVDPYLDPPKPPYEFTPWRHNVRATPYDGDESPVMQQRRRRIAAEQGVIFAGITVTAIAIASTGPVIIAAGEGSAVTFSQWLARSAGAGGASFRPATGAAIPIMLSPD</sequence>
<dbReference type="CDD" id="cd00118">
    <property type="entry name" value="LysM"/>
    <property type="match status" value="1"/>
</dbReference>
<evidence type="ECO:0000313" key="3">
    <source>
        <dbReference type="EMBL" id="NSX55808.1"/>
    </source>
</evidence>
<keyword evidence="1" id="KW-0472">Membrane</keyword>
<dbReference type="Proteomes" id="UP000777935">
    <property type="component" value="Unassembled WGS sequence"/>
</dbReference>
<feature type="domain" description="LysM" evidence="2">
    <location>
        <begin position="6"/>
        <end position="64"/>
    </location>
</feature>
<dbReference type="PANTHER" id="PTHR34700:SF4">
    <property type="entry name" value="PHAGE-LIKE ELEMENT PBSX PROTEIN XKDP"/>
    <property type="match status" value="1"/>
</dbReference>
<evidence type="ECO:0000256" key="1">
    <source>
        <dbReference type="SAM" id="Phobius"/>
    </source>
</evidence>
<organism evidence="3 4">
    <name type="scientific">Parasulfitobacter algicola</name>
    <dbReference type="NCBI Taxonomy" id="2614809"/>
    <lineage>
        <taxon>Bacteria</taxon>
        <taxon>Pseudomonadati</taxon>
        <taxon>Pseudomonadota</taxon>
        <taxon>Alphaproteobacteria</taxon>
        <taxon>Rhodobacterales</taxon>
        <taxon>Roseobacteraceae</taxon>
        <taxon>Parasulfitobacter</taxon>
    </lineage>
</organism>
<keyword evidence="4" id="KW-1185">Reference proteome</keyword>
<gene>
    <name evidence="3" type="ORF">HRQ87_13455</name>
</gene>
<reference evidence="3 4" key="1">
    <citation type="submission" date="2020-06" db="EMBL/GenBank/DDBJ databases">
        <title>Sulfitobacter algicola sp. nov., isolated from green algae.</title>
        <authorList>
            <person name="Wang C."/>
        </authorList>
    </citation>
    <scope>NUCLEOTIDE SEQUENCE [LARGE SCALE GENOMIC DNA]</scope>
    <source>
        <strain evidence="3 4">1151</strain>
    </source>
</reference>
<evidence type="ECO:0000259" key="2">
    <source>
        <dbReference type="PROSITE" id="PS51782"/>
    </source>
</evidence>
<protein>
    <submittedName>
        <fullName evidence="3">LysM peptidoglycan-binding domain-containing protein</fullName>
    </submittedName>
</protein>
<feature type="transmembrane region" description="Helical" evidence="1">
    <location>
        <begin position="299"/>
        <end position="322"/>
    </location>
</feature>
<dbReference type="PANTHER" id="PTHR34700">
    <property type="entry name" value="POTASSIUM BINDING PROTEIN KBP"/>
    <property type="match status" value="1"/>
</dbReference>
<dbReference type="InterPro" id="IPR036779">
    <property type="entry name" value="LysM_dom_sf"/>
</dbReference>
<dbReference type="SMART" id="SM00257">
    <property type="entry name" value="LysM"/>
    <property type="match status" value="1"/>
</dbReference>
<evidence type="ECO:0000313" key="4">
    <source>
        <dbReference type="Proteomes" id="UP000777935"/>
    </source>
</evidence>
<dbReference type="SUPFAM" id="SSF54106">
    <property type="entry name" value="LysM domain"/>
    <property type="match status" value="1"/>
</dbReference>